<sequence>MPFDLTTFELEDHSEQLFTFGNSNHGLSEALGSRESFAFTMEVFQDQGRIVTTNQILNLSIPLTWTHQNKALSIESAPTNQSTPQRGSPAQTLWMLKALGEDYGYCGMMLTSMWRLLESLISQLRTWCDFNEDLNRNEKYGGNPVNSSRVSAFQKLIDNCSFLDLGPSSGAKWLIKNGQTVRFWLENWTGLGLLRALIQGLRGTFSRYERLMSPLKLDIFFGLVFKTADFEHVGPYVERPSNKSEKYNRWPPPPSPLFKLNIGGASFGNPGTADTRGLVKLRG</sequence>
<organism evidence="1 2">
    <name type="scientific">Cinchona calisaya</name>
    <dbReference type="NCBI Taxonomy" id="153742"/>
    <lineage>
        <taxon>Eukaryota</taxon>
        <taxon>Viridiplantae</taxon>
        <taxon>Streptophyta</taxon>
        <taxon>Embryophyta</taxon>
        <taxon>Tracheophyta</taxon>
        <taxon>Spermatophyta</taxon>
        <taxon>Magnoliopsida</taxon>
        <taxon>eudicotyledons</taxon>
        <taxon>Gunneridae</taxon>
        <taxon>Pentapetalae</taxon>
        <taxon>asterids</taxon>
        <taxon>lamiids</taxon>
        <taxon>Gentianales</taxon>
        <taxon>Rubiaceae</taxon>
        <taxon>Cinchonoideae</taxon>
        <taxon>Cinchoneae</taxon>
        <taxon>Cinchona</taxon>
    </lineage>
</organism>
<reference evidence="1 2" key="1">
    <citation type="submission" date="2024-11" db="EMBL/GenBank/DDBJ databases">
        <title>A near-complete genome assembly of Cinchona calisaya.</title>
        <authorList>
            <person name="Lian D.C."/>
            <person name="Zhao X.W."/>
            <person name="Wei L."/>
        </authorList>
    </citation>
    <scope>NUCLEOTIDE SEQUENCE [LARGE SCALE GENOMIC DNA]</scope>
    <source>
        <tissue evidence="1">Nenye</tissue>
    </source>
</reference>
<dbReference type="Proteomes" id="UP001630127">
    <property type="component" value="Unassembled WGS sequence"/>
</dbReference>
<dbReference type="AlphaFoldDB" id="A0ABD2Y8I7"/>
<protein>
    <submittedName>
        <fullName evidence="1">Uncharacterized protein</fullName>
    </submittedName>
</protein>
<keyword evidence="2" id="KW-1185">Reference proteome</keyword>
<evidence type="ECO:0000313" key="2">
    <source>
        <dbReference type="Proteomes" id="UP001630127"/>
    </source>
</evidence>
<gene>
    <name evidence="1" type="ORF">ACH5RR_037003</name>
</gene>
<evidence type="ECO:0000313" key="1">
    <source>
        <dbReference type="EMBL" id="KAL3502554.1"/>
    </source>
</evidence>
<dbReference type="EMBL" id="JBJUIK010000015">
    <property type="protein sequence ID" value="KAL3502554.1"/>
    <property type="molecule type" value="Genomic_DNA"/>
</dbReference>
<accession>A0ABD2Y8I7</accession>
<name>A0ABD2Y8I7_9GENT</name>
<comment type="caution">
    <text evidence="1">The sequence shown here is derived from an EMBL/GenBank/DDBJ whole genome shotgun (WGS) entry which is preliminary data.</text>
</comment>
<proteinExistence type="predicted"/>